<dbReference type="SFLD" id="SFLDG01014">
    <property type="entry name" value="Terpene_Cyclase_Like_1_N-term"/>
    <property type="match status" value="1"/>
</dbReference>
<feature type="domain" description="Terpene synthase metal-binding" evidence="6">
    <location>
        <begin position="442"/>
        <end position="496"/>
    </location>
</feature>
<dbReference type="Gene3D" id="1.50.10.130">
    <property type="entry name" value="Terpene synthase, N-terminal domain"/>
    <property type="match status" value="1"/>
</dbReference>
<evidence type="ECO:0000256" key="4">
    <source>
        <dbReference type="ARBA" id="ARBA00023239"/>
    </source>
</evidence>
<dbReference type="FunFam" id="1.50.10.160:FF:000002">
    <property type="entry name" value="cis-abienol synthase, chloroplastic"/>
    <property type="match status" value="1"/>
</dbReference>
<dbReference type="SUPFAM" id="SSF48576">
    <property type="entry name" value="Terpenoid synthases"/>
    <property type="match status" value="1"/>
</dbReference>
<evidence type="ECO:0000256" key="3">
    <source>
        <dbReference type="ARBA" id="ARBA00022842"/>
    </source>
</evidence>
<dbReference type="PANTHER" id="PTHR31739">
    <property type="entry name" value="ENT-COPALYL DIPHOSPHATE SYNTHASE, CHLOROPLASTIC"/>
    <property type="match status" value="1"/>
</dbReference>
<sequence>MNIGGGKGVDLLSVEYRKAVSSLMLKASLSPGLKTWTEGNHVGFEGTKERIKKMFDKVELSVSSYDTAWVAMVPSPYSSQAPYFPECVNWLLENQSHDGSWGLPHPHPMLVKDALSSTLASVLALKRWGVGEEQRNKGLWFIASNFASVSDEKQHSPIGFDIIFPGMIEYAKELDLNLPLGQRDVDAMLQKRDLELKGSLGSNTKSREAYLAYISEGMGRLQDWEMVMKYQMKNGSLLNSPSATAAALSHLQNAGCLNYLRSLLEKFGNAGWELIGILGWRSEVYWDETYRCWLQREEEIFADRATCAIAFRILRLNGYDISSVPLAQFAEDDQYFKFGQDFKDLGAALELFRASEMIIHPDEVVLEKQNSWSSHFLRQGLSNSSIHADRLNKYIAQEVEDALRFPYYANLDRIANRRSIEHYNVDDTRILKTAYRWIIENRLDKLKFARQKLAYCYFSAAATIFSPEQSDARLSWAKNSVLTTVVDDFFDIGGSEEGAPKPYSTALHSTISEIGVKASAWQARNVTSHIIDIWLKLLRSMLQEAQWVSNKSAPTMDEYMTNAYVSFALGPIVLPALYFVGPKLSEEVVEGPECHKLYKLMSTCGRLLNDIHSFKRESKEGKANALALHMIHGNGVTTEEQAIREMKGLVKSQRRELQRLVLQEKGSTVPRICKDLFWKMSKVLHTFYEKDDGFTSHDMLRAVKSVIYEPVLLAEF</sequence>
<evidence type="ECO:0000259" key="5">
    <source>
        <dbReference type="Pfam" id="PF01397"/>
    </source>
</evidence>
<dbReference type="PANTHER" id="PTHR31739:SF3">
    <property type="entry name" value="ENT-KAUR-16-ENE SYNTHASE, CHLOROPLASTIC"/>
    <property type="match status" value="1"/>
</dbReference>
<dbReference type="AlphaFoldDB" id="A0A438IAW7"/>
<evidence type="ECO:0000313" key="7">
    <source>
        <dbReference type="EMBL" id="RVW93856.1"/>
    </source>
</evidence>
<dbReference type="Pfam" id="PF03936">
    <property type="entry name" value="Terpene_synth_C"/>
    <property type="match status" value="2"/>
</dbReference>
<dbReference type="GO" id="GO:0016114">
    <property type="term" value="P:terpenoid biosynthetic process"/>
    <property type="evidence" value="ECO:0007669"/>
    <property type="project" value="InterPro"/>
</dbReference>
<protein>
    <submittedName>
        <fullName evidence="7">Ent-kaur-16-ene synthase, chloroplastic</fullName>
    </submittedName>
</protein>
<dbReference type="SUPFAM" id="SSF48239">
    <property type="entry name" value="Terpenoid cyclases/Protein prenyltransferases"/>
    <property type="match status" value="2"/>
</dbReference>
<gene>
    <name evidence="7" type="primary">KSB</name>
    <name evidence="7" type="ORF">CK203_028171</name>
</gene>
<dbReference type="Pfam" id="PF01397">
    <property type="entry name" value="Terpene_synth"/>
    <property type="match status" value="1"/>
</dbReference>
<reference evidence="7 8" key="1">
    <citation type="journal article" date="2018" name="PLoS Genet.">
        <title>Population sequencing reveals clonal diversity and ancestral inbreeding in the grapevine cultivar Chardonnay.</title>
        <authorList>
            <person name="Roach M.J."/>
            <person name="Johnson D.L."/>
            <person name="Bohlmann J."/>
            <person name="van Vuuren H.J."/>
            <person name="Jones S.J."/>
            <person name="Pretorius I.S."/>
            <person name="Schmidt S.A."/>
            <person name="Borneman A.R."/>
        </authorList>
    </citation>
    <scope>NUCLEOTIDE SEQUENCE [LARGE SCALE GENOMIC DNA]</scope>
    <source>
        <strain evidence="8">cv. Chardonnay</strain>
        <tissue evidence="7">Leaf</tissue>
    </source>
</reference>
<evidence type="ECO:0000256" key="2">
    <source>
        <dbReference type="ARBA" id="ARBA00022723"/>
    </source>
</evidence>
<organism evidence="7 8">
    <name type="scientific">Vitis vinifera</name>
    <name type="common">Grape</name>
    <dbReference type="NCBI Taxonomy" id="29760"/>
    <lineage>
        <taxon>Eukaryota</taxon>
        <taxon>Viridiplantae</taxon>
        <taxon>Streptophyta</taxon>
        <taxon>Embryophyta</taxon>
        <taxon>Tracheophyta</taxon>
        <taxon>Spermatophyta</taxon>
        <taxon>Magnoliopsida</taxon>
        <taxon>eudicotyledons</taxon>
        <taxon>Gunneridae</taxon>
        <taxon>Pentapetalae</taxon>
        <taxon>rosids</taxon>
        <taxon>Vitales</taxon>
        <taxon>Vitaceae</taxon>
        <taxon>Viteae</taxon>
        <taxon>Vitis</taxon>
    </lineage>
</organism>
<keyword evidence="3" id="KW-0460">Magnesium</keyword>
<dbReference type="InterPro" id="IPR008949">
    <property type="entry name" value="Isoprenoid_synthase_dom_sf"/>
</dbReference>
<dbReference type="Gene3D" id="1.10.600.10">
    <property type="entry name" value="Farnesyl Diphosphate Synthase"/>
    <property type="match status" value="1"/>
</dbReference>
<dbReference type="Gene3D" id="1.50.10.160">
    <property type="match status" value="1"/>
</dbReference>
<dbReference type="EMBL" id="QGNW01000126">
    <property type="protein sequence ID" value="RVW93856.1"/>
    <property type="molecule type" value="Genomic_DNA"/>
</dbReference>
<keyword evidence="4" id="KW-0456">Lyase</keyword>
<proteinExistence type="predicted"/>
<dbReference type="InterPro" id="IPR008930">
    <property type="entry name" value="Terpenoid_cyclase/PrenylTrfase"/>
</dbReference>
<evidence type="ECO:0000313" key="8">
    <source>
        <dbReference type="Proteomes" id="UP000288805"/>
    </source>
</evidence>
<feature type="domain" description="Terpene synthase metal-binding" evidence="6">
    <location>
        <begin position="505"/>
        <end position="655"/>
    </location>
</feature>
<comment type="caution">
    <text evidence="7">The sequence shown here is derived from an EMBL/GenBank/DDBJ whole genome shotgun (WGS) entry which is preliminary data.</text>
</comment>
<feature type="domain" description="Terpene synthase N-terminal" evidence="5">
    <location>
        <begin position="287"/>
        <end position="403"/>
    </location>
</feature>
<accession>A0A438IAW7</accession>
<dbReference type="InterPro" id="IPR001906">
    <property type="entry name" value="Terpene_synth_N"/>
</dbReference>
<dbReference type="GO" id="GO:0000287">
    <property type="term" value="F:magnesium ion binding"/>
    <property type="evidence" value="ECO:0007669"/>
    <property type="project" value="InterPro"/>
</dbReference>
<dbReference type="InterPro" id="IPR050148">
    <property type="entry name" value="Terpene_synthase-like"/>
</dbReference>
<evidence type="ECO:0000256" key="1">
    <source>
        <dbReference type="ARBA" id="ARBA00001946"/>
    </source>
</evidence>
<name>A0A438IAW7_VITVI</name>
<keyword evidence="2" id="KW-0479">Metal-binding</keyword>
<dbReference type="GO" id="GO:0010333">
    <property type="term" value="F:terpene synthase activity"/>
    <property type="evidence" value="ECO:0007669"/>
    <property type="project" value="InterPro"/>
</dbReference>
<comment type="cofactor">
    <cofactor evidence="1">
        <name>Mg(2+)</name>
        <dbReference type="ChEBI" id="CHEBI:18420"/>
    </cofactor>
</comment>
<dbReference type="InterPro" id="IPR036965">
    <property type="entry name" value="Terpene_synth_N_sf"/>
</dbReference>
<dbReference type="Proteomes" id="UP000288805">
    <property type="component" value="Unassembled WGS sequence"/>
</dbReference>
<dbReference type="InterPro" id="IPR005630">
    <property type="entry name" value="Terpene_synthase_metal-bd"/>
</dbReference>
<evidence type="ECO:0000259" key="6">
    <source>
        <dbReference type="Pfam" id="PF03936"/>
    </source>
</evidence>